<feature type="region of interest" description="Disordered" evidence="2">
    <location>
        <begin position="322"/>
        <end position="360"/>
    </location>
</feature>
<feature type="coiled-coil region" evidence="1">
    <location>
        <begin position="141"/>
        <end position="175"/>
    </location>
</feature>
<feature type="compositionally biased region" description="Acidic residues" evidence="2">
    <location>
        <begin position="109"/>
        <end position="124"/>
    </location>
</feature>
<comment type="caution">
    <text evidence="3">The sequence shown here is derived from an EMBL/GenBank/DDBJ whole genome shotgun (WGS) entry which is preliminary data.</text>
</comment>
<protein>
    <submittedName>
        <fullName evidence="3">Uncharacterized protein</fullName>
    </submittedName>
</protein>
<feature type="region of interest" description="Disordered" evidence="2">
    <location>
        <begin position="1"/>
        <end position="138"/>
    </location>
</feature>
<gene>
    <name evidence="3" type="ORF">NW768_012033</name>
</gene>
<feature type="coiled-coil region" evidence="1">
    <location>
        <begin position="262"/>
        <end position="296"/>
    </location>
</feature>
<organism evidence="3 4">
    <name type="scientific">Fusarium equiseti</name>
    <name type="common">Fusarium scirpi</name>
    <dbReference type="NCBI Taxonomy" id="61235"/>
    <lineage>
        <taxon>Eukaryota</taxon>
        <taxon>Fungi</taxon>
        <taxon>Dikarya</taxon>
        <taxon>Ascomycota</taxon>
        <taxon>Pezizomycotina</taxon>
        <taxon>Sordariomycetes</taxon>
        <taxon>Hypocreomycetidae</taxon>
        <taxon>Hypocreales</taxon>
        <taxon>Nectriaceae</taxon>
        <taxon>Fusarium</taxon>
        <taxon>Fusarium incarnatum-equiseti species complex</taxon>
    </lineage>
</organism>
<evidence type="ECO:0000256" key="1">
    <source>
        <dbReference type="SAM" id="Coils"/>
    </source>
</evidence>
<feature type="compositionally biased region" description="Polar residues" evidence="2">
    <location>
        <begin position="47"/>
        <end position="57"/>
    </location>
</feature>
<dbReference type="Proteomes" id="UP001152024">
    <property type="component" value="Unassembled WGS sequence"/>
</dbReference>
<evidence type="ECO:0000313" key="4">
    <source>
        <dbReference type="Proteomes" id="UP001152024"/>
    </source>
</evidence>
<feature type="compositionally biased region" description="Acidic residues" evidence="2">
    <location>
        <begin position="74"/>
        <end position="103"/>
    </location>
</feature>
<proteinExistence type="predicted"/>
<feature type="compositionally biased region" description="Polar residues" evidence="2">
    <location>
        <begin position="12"/>
        <end position="29"/>
    </location>
</feature>
<sequence length="360" mass="40313">MVPNQMPRPANGNDTFTAPQGEWANSTWLWPTGCRPEQSGIQRPVPTVSSSHLTDANSLPKKRTATMASLIQDTNDDDEDDDDDDDYDEYEGFFEITSDDDSDSTLNDDTPDSSDTDDDEEVDDGDKTSPIPAATDQHEDLASLTRQLKAAKTYLREVNNLISTSREDLDRLEDDMENVDIVDRNREIPPEQAKVYSELKKFALDGRKAESTRIYGEDLNPDFQKGLDNAAANYAEARLGIIVRHDYALRSEQTRCLIRWQMVVKELEIKDSQRTIDSLEKEIEGLRQKAKAVKIIDRVHELGVEGIEALMATGNETLEESFGISDIDEDDGESSSCHCDSEEGDGQSSCCHCDSEEQDE</sequence>
<keyword evidence="1" id="KW-0175">Coiled coil</keyword>
<name>A0ABQ8QVU5_FUSEQ</name>
<accession>A0ABQ8QVU5</accession>
<reference evidence="3" key="1">
    <citation type="submission" date="2022-09" db="EMBL/GenBank/DDBJ databases">
        <title>Fusarium specimens isolated from Avocado Roots.</title>
        <authorList>
            <person name="Stajich J."/>
            <person name="Roper C."/>
            <person name="Heimlech-Rivalta G."/>
        </authorList>
    </citation>
    <scope>NUCLEOTIDE SEQUENCE</scope>
    <source>
        <strain evidence="3">CF00095</strain>
    </source>
</reference>
<evidence type="ECO:0000313" key="3">
    <source>
        <dbReference type="EMBL" id="KAJ4110273.1"/>
    </source>
</evidence>
<keyword evidence="4" id="KW-1185">Reference proteome</keyword>
<dbReference type="EMBL" id="JAOQBH010000036">
    <property type="protein sequence ID" value="KAJ4110273.1"/>
    <property type="molecule type" value="Genomic_DNA"/>
</dbReference>
<evidence type="ECO:0000256" key="2">
    <source>
        <dbReference type="SAM" id="MobiDB-lite"/>
    </source>
</evidence>